<feature type="compositionally biased region" description="Basic residues" evidence="1">
    <location>
        <begin position="70"/>
        <end position="82"/>
    </location>
</feature>
<feature type="region of interest" description="Disordered" evidence="1">
    <location>
        <begin position="149"/>
        <end position="254"/>
    </location>
</feature>
<gene>
    <name evidence="2" type="ORF">AVDCRST_MAG89-1776</name>
</gene>
<feature type="non-terminal residue" evidence="2">
    <location>
        <position position="254"/>
    </location>
</feature>
<feature type="compositionally biased region" description="Basic residues" evidence="1">
    <location>
        <begin position="31"/>
        <end position="42"/>
    </location>
</feature>
<feature type="region of interest" description="Disordered" evidence="1">
    <location>
        <begin position="31"/>
        <end position="100"/>
    </location>
</feature>
<feature type="compositionally biased region" description="Basic residues" evidence="1">
    <location>
        <begin position="215"/>
        <end position="237"/>
    </location>
</feature>
<feature type="compositionally biased region" description="Low complexity" evidence="1">
    <location>
        <begin position="186"/>
        <end position="198"/>
    </location>
</feature>
<proteinExistence type="predicted"/>
<sequence length="254" mass="28075">AATYPASQALSLPEVSACVSVSPIPGIRRGRHRQRLRRRHGRVGAGGRGQARGDGGARRLGGARAAQLGRRGRLRPHPRVRPGQRLSRAPGPPLGRAEPVHLRGRPVRLLRRLLLPLPRGRLRRRARDRGRVRRRVALWVQRAGAVLHAGRAAPGRGRRRRRGPHRAPAQRPVSARPRPARRPVSAHRPGGALAGAAPVPHPARHQLRGGGRLPALHHLRRLRLRHRGQERRRHAHGARAGAARDEAPRQHHGR</sequence>
<dbReference type="AlphaFoldDB" id="A0A6J4LAM0"/>
<organism evidence="2">
    <name type="scientific">uncultured Gemmatimonadota bacterium</name>
    <dbReference type="NCBI Taxonomy" id="203437"/>
    <lineage>
        <taxon>Bacteria</taxon>
        <taxon>Pseudomonadati</taxon>
        <taxon>Gemmatimonadota</taxon>
        <taxon>environmental samples</taxon>
    </lineage>
</organism>
<feature type="compositionally biased region" description="Low complexity" evidence="1">
    <location>
        <begin position="166"/>
        <end position="177"/>
    </location>
</feature>
<reference evidence="2" key="1">
    <citation type="submission" date="2020-02" db="EMBL/GenBank/DDBJ databases">
        <authorList>
            <person name="Meier V. D."/>
        </authorList>
    </citation>
    <scope>NUCLEOTIDE SEQUENCE</scope>
    <source>
        <strain evidence="2">AVDCRST_MAG89</strain>
    </source>
</reference>
<accession>A0A6J4LAM0</accession>
<protein>
    <submittedName>
        <fullName evidence="2">Glucose-methanol-choline (GMC) oxidoreductase:NAD binding site</fullName>
    </submittedName>
</protein>
<feature type="compositionally biased region" description="Gly residues" evidence="1">
    <location>
        <begin position="43"/>
        <end position="54"/>
    </location>
</feature>
<feature type="compositionally biased region" description="Basic residues" evidence="1">
    <location>
        <begin position="156"/>
        <end position="165"/>
    </location>
</feature>
<evidence type="ECO:0000256" key="1">
    <source>
        <dbReference type="SAM" id="MobiDB-lite"/>
    </source>
</evidence>
<name>A0A6J4LAM0_9BACT</name>
<feature type="non-terminal residue" evidence="2">
    <location>
        <position position="1"/>
    </location>
</feature>
<feature type="compositionally biased region" description="Basic and acidic residues" evidence="1">
    <location>
        <begin position="242"/>
        <end position="254"/>
    </location>
</feature>
<evidence type="ECO:0000313" key="2">
    <source>
        <dbReference type="EMBL" id="CAA9323750.1"/>
    </source>
</evidence>
<dbReference type="EMBL" id="CADCTV010000380">
    <property type="protein sequence ID" value="CAA9323750.1"/>
    <property type="molecule type" value="Genomic_DNA"/>
</dbReference>
<feature type="compositionally biased region" description="Low complexity" evidence="1">
    <location>
        <begin position="60"/>
        <end position="69"/>
    </location>
</feature>